<proteinExistence type="predicted"/>
<reference evidence="3 4" key="1">
    <citation type="journal article" date="2024" name="IMA Fungus">
        <title>Apiospora arundinis, a panoply of carbohydrate-active enzymes and secondary metabolites.</title>
        <authorList>
            <person name="Sorensen T."/>
            <person name="Petersen C."/>
            <person name="Muurmann A.T."/>
            <person name="Christiansen J.V."/>
            <person name="Brundto M.L."/>
            <person name="Overgaard C.K."/>
            <person name="Boysen A.T."/>
            <person name="Wollenberg R.D."/>
            <person name="Larsen T.O."/>
            <person name="Sorensen J.L."/>
            <person name="Nielsen K.L."/>
            <person name="Sondergaard T.E."/>
        </authorList>
    </citation>
    <scope>NUCLEOTIDE SEQUENCE [LARGE SCALE GENOMIC DNA]</scope>
    <source>
        <strain evidence="3 4">AAU 773</strain>
    </source>
</reference>
<sequence>MVVVPYFAKAPPPPPSTQPSSSSSSSSPEASTSTSTPSEPCWASPWDFDAHRDVITRLYIHEAKSLNQVAAIMAQDYNFRATDRMYKRRFAEWNLRKNKKYTRTKPKSSQARALVSHPRQRAAAAHQGPDLSSSPIPSFLLAPESIRLPETVFKLTGVLVAGNSENYIMRGHLLAGMHLLVLTMRSATRAFELGDFPLAFKVMQRFFDQLMAISAASHGRISYFIIAFLVMLRVPEDIAVRVLEFICHLVAIRLPSSHPIVLIWRTILKADRQVVWDNAFSFIDAYFDRLQAANEGSQFQPMLKNLAAIMCDPEMYYGHKRKGLASPSSSSSPPLAASGPGSAASGSVEEERTVLVACKRCLGPEWQALHDRLATAHAHLAVGEAGEALALADEVSAVCETRRGEFHYDVLQDRSLALRFRAATRPGSGSSLAECRRAAARYTQHTLELAGIMEGVVSPEMTETLESVIQPTSSPPPPPHTDTATPTTNAPPHFDTGDGGGGGDAGQSTTAETQIHLADATMRPSPQRMMTRVSKDDPYVLSGLINIVQKLSVDGMEAFTTALRLQLEACEREKGR</sequence>
<evidence type="ECO:0000259" key="2">
    <source>
        <dbReference type="Pfam" id="PF14420"/>
    </source>
</evidence>
<dbReference type="Pfam" id="PF14420">
    <property type="entry name" value="Clr5"/>
    <property type="match status" value="1"/>
</dbReference>
<accession>A0ABR2JJ34</accession>
<feature type="region of interest" description="Disordered" evidence="1">
    <location>
        <begin position="1"/>
        <end position="42"/>
    </location>
</feature>
<feature type="domain" description="Clr5" evidence="2">
    <location>
        <begin position="45"/>
        <end position="97"/>
    </location>
</feature>
<feature type="region of interest" description="Disordered" evidence="1">
    <location>
        <begin position="466"/>
        <end position="508"/>
    </location>
</feature>
<evidence type="ECO:0000313" key="4">
    <source>
        <dbReference type="Proteomes" id="UP001390339"/>
    </source>
</evidence>
<dbReference type="PANTHER" id="PTHR38788:SF3">
    <property type="entry name" value="CLR5 DOMAIN-CONTAINING PROTEIN"/>
    <property type="match status" value="1"/>
</dbReference>
<protein>
    <submittedName>
        <fullName evidence="3">Clr5 domain-containing protein</fullName>
    </submittedName>
</protein>
<evidence type="ECO:0000313" key="3">
    <source>
        <dbReference type="EMBL" id="KAK8877667.1"/>
    </source>
</evidence>
<comment type="caution">
    <text evidence="3">The sequence shown here is derived from an EMBL/GenBank/DDBJ whole genome shotgun (WGS) entry which is preliminary data.</text>
</comment>
<feature type="compositionally biased region" description="Low complexity" evidence="1">
    <location>
        <begin position="324"/>
        <end position="346"/>
    </location>
</feature>
<dbReference type="InterPro" id="IPR025676">
    <property type="entry name" value="Clr5_dom"/>
</dbReference>
<feature type="compositionally biased region" description="Low complexity" evidence="1">
    <location>
        <begin position="18"/>
        <end position="40"/>
    </location>
</feature>
<feature type="region of interest" description="Disordered" evidence="1">
    <location>
        <begin position="322"/>
        <end position="346"/>
    </location>
</feature>
<organism evidence="3 4">
    <name type="scientific">Apiospora arundinis</name>
    <dbReference type="NCBI Taxonomy" id="335852"/>
    <lineage>
        <taxon>Eukaryota</taxon>
        <taxon>Fungi</taxon>
        <taxon>Dikarya</taxon>
        <taxon>Ascomycota</taxon>
        <taxon>Pezizomycotina</taxon>
        <taxon>Sordariomycetes</taxon>
        <taxon>Xylariomycetidae</taxon>
        <taxon>Amphisphaeriales</taxon>
        <taxon>Apiosporaceae</taxon>
        <taxon>Apiospora</taxon>
    </lineage>
</organism>
<evidence type="ECO:0000256" key="1">
    <source>
        <dbReference type="SAM" id="MobiDB-lite"/>
    </source>
</evidence>
<dbReference type="PANTHER" id="PTHR38788">
    <property type="entry name" value="CLR5 DOMAIN-CONTAINING PROTEIN"/>
    <property type="match status" value="1"/>
</dbReference>
<feature type="region of interest" description="Disordered" evidence="1">
    <location>
        <begin position="98"/>
        <end position="130"/>
    </location>
</feature>
<dbReference type="EMBL" id="JAPCWZ010000002">
    <property type="protein sequence ID" value="KAK8877667.1"/>
    <property type="molecule type" value="Genomic_DNA"/>
</dbReference>
<feature type="compositionally biased region" description="Low complexity" evidence="1">
    <location>
        <begin position="481"/>
        <end position="493"/>
    </location>
</feature>
<dbReference type="Proteomes" id="UP001390339">
    <property type="component" value="Unassembled WGS sequence"/>
</dbReference>
<keyword evidence="4" id="KW-1185">Reference proteome</keyword>
<gene>
    <name evidence="3" type="ORF">PGQ11_002613</name>
</gene>
<name>A0ABR2JJ34_9PEZI</name>